<dbReference type="AlphaFoldDB" id="A0A1Y2FQL5"/>
<keyword evidence="3" id="KW-1185">Reference proteome</keyword>
<evidence type="ECO:0000256" key="1">
    <source>
        <dbReference type="SAM" id="MobiDB-lite"/>
    </source>
</evidence>
<evidence type="ECO:0000313" key="2">
    <source>
        <dbReference type="EMBL" id="ORY84985.1"/>
    </source>
</evidence>
<proteinExistence type="predicted"/>
<comment type="caution">
    <text evidence="2">The sequence shown here is derived from an EMBL/GenBank/DDBJ whole genome shotgun (WGS) entry which is preliminary data.</text>
</comment>
<evidence type="ECO:0000313" key="3">
    <source>
        <dbReference type="Proteomes" id="UP000193685"/>
    </source>
</evidence>
<dbReference type="GeneID" id="63783271"/>
<reference evidence="2 3" key="1">
    <citation type="submission" date="2016-07" db="EMBL/GenBank/DDBJ databases">
        <title>Pervasive Adenine N6-methylation of Active Genes in Fungi.</title>
        <authorList>
            <consortium name="DOE Joint Genome Institute"/>
            <person name="Mondo S.J."/>
            <person name="Dannebaum R.O."/>
            <person name="Kuo R.C."/>
            <person name="Labutti K."/>
            <person name="Haridas S."/>
            <person name="Kuo A."/>
            <person name="Salamov A."/>
            <person name="Ahrendt S.R."/>
            <person name="Lipzen A."/>
            <person name="Sullivan W."/>
            <person name="Andreopoulos W.B."/>
            <person name="Clum A."/>
            <person name="Lindquist E."/>
            <person name="Daum C."/>
            <person name="Ramamoorthy G.K."/>
            <person name="Gryganskyi A."/>
            <person name="Culley D."/>
            <person name="Magnuson J.K."/>
            <person name="James T.Y."/>
            <person name="O'Malley M.A."/>
            <person name="Stajich J.E."/>
            <person name="Spatafora J.W."/>
            <person name="Visel A."/>
            <person name="Grigoriev I.V."/>
        </authorList>
    </citation>
    <scope>NUCLEOTIDE SEQUENCE [LARGE SCALE GENOMIC DNA]</scope>
    <source>
        <strain evidence="2 3">12-1054</strain>
    </source>
</reference>
<dbReference type="Proteomes" id="UP000193685">
    <property type="component" value="Unassembled WGS sequence"/>
</dbReference>
<feature type="compositionally biased region" description="Basic and acidic residues" evidence="1">
    <location>
        <begin position="94"/>
        <end position="104"/>
    </location>
</feature>
<accession>A0A1Y2FQL5</accession>
<sequence length="179" mass="19891">MIKVSTRPRRVSADGCKFTGIQAVESIRKALSSQGRQYVILNASSCRLPGRKRAGFPWPSFSTVPRRYKSPYVMTPNNLLNGSLLTTAVVAHEASDRGSAGDRRRERHAGTTSTTQRTKRCAKLLPSLSISTLTSRSSSRQTPLTQQQATIYDKSPPMARYTWLLFQSHLCSYGNQLPD</sequence>
<organism evidence="2 3">
    <name type="scientific">Protomyces lactucae-debilis</name>
    <dbReference type="NCBI Taxonomy" id="2754530"/>
    <lineage>
        <taxon>Eukaryota</taxon>
        <taxon>Fungi</taxon>
        <taxon>Dikarya</taxon>
        <taxon>Ascomycota</taxon>
        <taxon>Taphrinomycotina</taxon>
        <taxon>Taphrinomycetes</taxon>
        <taxon>Taphrinales</taxon>
        <taxon>Protomycetaceae</taxon>
        <taxon>Protomyces</taxon>
    </lineage>
</organism>
<feature type="compositionally biased region" description="Low complexity" evidence="1">
    <location>
        <begin position="132"/>
        <end position="148"/>
    </location>
</feature>
<gene>
    <name evidence="2" type="ORF">BCR37DRAFT_255847</name>
</gene>
<feature type="region of interest" description="Disordered" evidence="1">
    <location>
        <begin position="94"/>
        <end position="119"/>
    </location>
</feature>
<feature type="region of interest" description="Disordered" evidence="1">
    <location>
        <begin position="132"/>
        <end position="151"/>
    </location>
</feature>
<protein>
    <submittedName>
        <fullName evidence="2">Uncharacterized protein</fullName>
    </submittedName>
</protein>
<name>A0A1Y2FQL5_PROLT</name>
<dbReference type="RefSeq" id="XP_040726768.1">
    <property type="nucleotide sequence ID" value="XM_040866672.1"/>
</dbReference>
<dbReference type="EMBL" id="MCFI01000005">
    <property type="protein sequence ID" value="ORY84985.1"/>
    <property type="molecule type" value="Genomic_DNA"/>
</dbReference>